<gene>
    <name evidence="4" type="ORF">GCM10007111_36810</name>
</gene>
<name>A0ABQ2DU93_9BACI</name>
<evidence type="ECO:0000313" key="5">
    <source>
        <dbReference type="Proteomes" id="UP000634435"/>
    </source>
</evidence>
<evidence type="ECO:0000313" key="4">
    <source>
        <dbReference type="EMBL" id="GGJ71915.1"/>
    </source>
</evidence>
<keyword evidence="5" id="KW-1185">Reference proteome</keyword>
<sequence length="342" mass="39638">MNKNVTKRFQYITKQMNYSGALLVREGKQPSIKLSSGYRNRSEELPNEVNTRFGIASGCKLFTAIAICQLIQLGKLSFHDDIQDYLDIELPWTNGITVHHLLTHTSGVPDYFDEEVMGDFEELWEENPMYQFRQLCDFIPLFQQQPMKMQPGERFHYNNTGYILLGLIVEKVTGTSFTQYIEEHIFKKAHMYHSGYFSFDSLPSQTALGYIDEPDGTWRTNMYSLPIRGGADGGAFITVDDMERLWDALMNYELLNADYTKKLLTPHVHENENSFYGYGIWIEKSRESIRKYHLMGYDPGVNFHSAYYPDNAITFVACSNTSNGSFHLMKELENNLRLKQLH</sequence>
<keyword evidence="2" id="KW-0472">Membrane</keyword>
<evidence type="ECO:0000256" key="2">
    <source>
        <dbReference type="ARBA" id="ARBA00023136"/>
    </source>
</evidence>
<comment type="caution">
    <text evidence="4">The sequence shown here is derived from an EMBL/GenBank/DDBJ whole genome shotgun (WGS) entry which is preliminary data.</text>
</comment>
<protein>
    <submittedName>
        <fullName evidence="4">Penicillin-binding protein</fullName>
    </submittedName>
</protein>
<dbReference type="RefSeq" id="WP_021290471.1">
    <property type="nucleotide sequence ID" value="NZ_BMPN01000007.1"/>
</dbReference>
<dbReference type="Proteomes" id="UP000634435">
    <property type="component" value="Unassembled WGS sequence"/>
</dbReference>
<dbReference type="PANTHER" id="PTHR46825">
    <property type="entry name" value="D-ALANYL-D-ALANINE-CARBOXYPEPTIDASE/ENDOPEPTIDASE AMPH"/>
    <property type="match status" value="1"/>
</dbReference>
<accession>A0ABQ2DU93</accession>
<dbReference type="InterPro" id="IPR001466">
    <property type="entry name" value="Beta-lactam-related"/>
</dbReference>
<comment type="subcellular location">
    <subcellularLocation>
        <location evidence="1">Membrane</location>
    </subcellularLocation>
</comment>
<feature type="domain" description="Beta-lactamase-related" evidence="3">
    <location>
        <begin position="12"/>
        <end position="324"/>
    </location>
</feature>
<dbReference type="PANTHER" id="PTHR46825:SF11">
    <property type="entry name" value="PENICILLIN-BINDING PROTEIN 4"/>
    <property type="match status" value="1"/>
</dbReference>
<proteinExistence type="predicted"/>
<evidence type="ECO:0000256" key="1">
    <source>
        <dbReference type="ARBA" id="ARBA00004370"/>
    </source>
</evidence>
<dbReference type="SUPFAM" id="SSF56601">
    <property type="entry name" value="beta-lactamase/transpeptidase-like"/>
    <property type="match status" value="1"/>
</dbReference>
<dbReference type="Pfam" id="PF00144">
    <property type="entry name" value="Beta-lactamase"/>
    <property type="match status" value="1"/>
</dbReference>
<dbReference type="InterPro" id="IPR012338">
    <property type="entry name" value="Beta-lactam/transpept-like"/>
</dbReference>
<dbReference type="InterPro" id="IPR050491">
    <property type="entry name" value="AmpC-like"/>
</dbReference>
<dbReference type="EMBL" id="BMPN01000007">
    <property type="protein sequence ID" value="GGJ71915.1"/>
    <property type="molecule type" value="Genomic_DNA"/>
</dbReference>
<reference evidence="5" key="1">
    <citation type="journal article" date="2019" name="Int. J. Syst. Evol. Microbiol.">
        <title>The Global Catalogue of Microorganisms (GCM) 10K type strain sequencing project: providing services to taxonomists for standard genome sequencing and annotation.</title>
        <authorList>
            <consortium name="The Broad Institute Genomics Platform"/>
            <consortium name="The Broad Institute Genome Sequencing Center for Infectious Disease"/>
            <person name="Wu L."/>
            <person name="Ma J."/>
        </authorList>
    </citation>
    <scope>NUCLEOTIDE SEQUENCE [LARGE SCALE GENOMIC DNA]</scope>
    <source>
        <strain evidence="5">JCM 30071</strain>
    </source>
</reference>
<organism evidence="4 5">
    <name type="scientific">Virgibacillus kapii</name>
    <dbReference type="NCBI Taxonomy" id="1638645"/>
    <lineage>
        <taxon>Bacteria</taxon>
        <taxon>Bacillati</taxon>
        <taxon>Bacillota</taxon>
        <taxon>Bacilli</taxon>
        <taxon>Bacillales</taxon>
        <taxon>Bacillaceae</taxon>
        <taxon>Virgibacillus</taxon>
    </lineage>
</organism>
<dbReference type="Gene3D" id="3.40.710.10">
    <property type="entry name" value="DD-peptidase/beta-lactamase superfamily"/>
    <property type="match status" value="1"/>
</dbReference>
<evidence type="ECO:0000259" key="3">
    <source>
        <dbReference type="Pfam" id="PF00144"/>
    </source>
</evidence>